<dbReference type="AlphaFoldDB" id="A0A8T9MVR5"/>
<dbReference type="Proteomes" id="UP000831534">
    <property type="component" value="Chromosome"/>
</dbReference>
<dbReference type="Pfam" id="PF08291">
    <property type="entry name" value="Peptidase_M15_3"/>
    <property type="match status" value="1"/>
</dbReference>
<evidence type="ECO:0000256" key="1">
    <source>
        <dbReference type="SAM" id="MobiDB-lite"/>
    </source>
</evidence>
<proteinExistence type="predicted"/>
<reference evidence="3" key="1">
    <citation type="journal article" date="2022" name="Res Sq">
        <title>Evolution of multicellular longitudinally dividing oral cavity symbionts (Neisseriaceae).</title>
        <authorList>
            <person name="Nyongesa S."/>
            <person name="Weber P."/>
            <person name="Bernet E."/>
            <person name="Pullido F."/>
            <person name="Nieckarz M."/>
            <person name="Delaby M."/>
            <person name="Nieves C."/>
            <person name="Viehboeck T."/>
            <person name="Krause N."/>
            <person name="Rivera-Millot A."/>
            <person name="Nakamura A."/>
            <person name="Vischer N."/>
            <person name="VanNieuwenhze M."/>
            <person name="Brun Y."/>
            <person name="Cava F."/>
            <person name="Bulgheresi S."/>
            <person name="Veyrier F."/>
        </authorList>
    </citation>
    <scope>NUCLEOTIDE SEQUENCE</scope>
    <source>
        <strain evidence="3">17694</strain>
    </source>
</reference>
<dbReference type="Gene3D" id="3.30.1380.10">
    <property type="match status" value="1"/>
</dbReference>
<evidence type="ECO:0000259" key="2">
    <source>
        <dbReference type="Pfam" id="PF08291"/>
    </source>
</evidence>
<protein>
    <submittedName>
        <fullName evidence="3">D-Ala-D-Ala carboxypeptidase family metallohydrolase</fullName>
    </submittedName>
</protein>
<reference evidence="3" key="2">
    <citation type="submission" date="2024-09" db="EMBL/GenBank/DDBJ databases">
        <authorList>
            <person name="Veyrier F.J."/>
        </authorList>
    </citation>
    <scope>NUCLEOTIDE SEQUENCE</scope>
    <source>
        <strain evidence="3">17694</strain>
    </source>
</reference>
<dbReference type="EMBL" id="CP091521">
    <property type="protein sequence ID" value="UOP05359.1"/>
    <property type="molecule type" value="Genomic_DNA"/>
</dbReference>
<sequence>MTENHNPEIEAVEIPETEPQTPETPPAKNPADWVTENFSWREMTRSQTAARRGIDNTPNAEQRKNIVYTAQQLEKIRAYVAEKYGAPRALIVSSGFRCLTLNRAIGGSATSAHVHGLAADFDIQGLTSTQTAKIVKEMKDKGLIDYDQLILEYPGRGDGAWVHIGFKAGGKNHRRQELTANRVNGKTVYSKGLQA</sequence>
<dbReference type="InterPro" id="IPR013230">
    <property type="entry name" value="Peptidase_M15A_C"/>
</dbReference>
<keyword evidence="3" id="KW-0121">Carboxypeptidase</keyword>
<name>A0A8T9MVR5_9NEIS</name>
<dbReference type="GO" id="GO:0004180">
    <property type="term" value="F:carboxypeptidase activity"/>
    <property type="evidence" value="ECO:0007669"/>
    <property type="project" value="UniProtKB-KW"/>
</dbReference>
<organism evidence="3 4">
    <name type="scientific">Conchiformibius kuhniae</name>
    <dbReference type="NCBI Taxonomy" id="211502"/>
    <lineage>
        <taxon>Bacteria</taxon>
        <taxon>Pseudomonadati</taxon>
        <taxon>Pseudomonadota</taxon>
        <taxon>Betaproteobacteria</taxon>
        <taxon>Neisseriales</taxon>
        <taxon>Neisseriaceae</taxon>
        <taxon>Conchiformibius</taxon>
    </lineage>
</organism>
<keyword evidence="3" id="KW-0645">Protease</keyword>
<evidence type="ECO:0000313" key="4">
    <source>
        <dbReference type="Proteomes" id="UP000831534"/>
    </source>
</evidence>
<feature type="domain" description="Peptidase M15A C-terminal" evidence="2">
    <location>
        <begin position="37"/>
        <end position="142"/>
    </location>
</feature>
<keyword evidence="4" id="KW-1185">Reference proteome</keyword>
<dbReference type="KEGG" id="ckh:LVJ77_03955"/>
<dbReference type="RefSeq" id="WP_084165934.1">
    <property type="nucleotide sequence ID" value="NZ_CP091521.1"/>
</dbReference>
<dbReference type="InterPro" id="IPR009045">
    <property type="entry name" value="Zn_M74/Hedgehog-like"/>
</dbReference>
<gene>
    <name evidence="3" type="ORF">LVJ77_03955</name>
</gene>
<dbReference type="SUPFAM" id="SSF55166">
    <property type="entry name" value="Hedgehog/DD-peptidase"/>
    <property type="match status" value="1"/>
</dbReference>
<evidence type="ECO:0000313" key="3">
    <source>
        <dbReference type="EMBL" id="UOP05359.1"/>
    </source>
</evidence>
<keyword evidence="3" id="KW-0378">Hydrolase</keyword>
<accession>A0A8T9MVR5</accession>
<feature type="region of interest" description="Disordered" evidence="1">
    <location>
        <begin position="1"/>
        <end position="33"/>
    </location>
</feature>